<dbReference type="SUPFAM" id="SSF55729">
    <property type="entry name" value="Acyl-CoA N-acyltransferases (Nat)"/>
    <property type="match status" value="1"/>
</dbReference>
<evidence type="ECO:0000313" key="3">
    <source>
        <dbReference type="Proteomes" id="UP000664044"/>
    </source>
</evidence>
<gene>
    <name evidence="2" type="ORF">J0656_04760</name>
</gene>
<evidence type="ECO:0000259" key="1">
    <source>
        <dbReference type="Pfam" id="PF13480"/>
    </source>
</evidence>
<dbReference type="InterPro" id="IPR016181">
    <property type="entry name" value="Acyl_CoA_acyltransferase"/>
</dbReference>
<reference evidence="2 3" key="1">
    <citation type="submission" date="2021-03" db="EMBL/GenBank/DDBJ databases">
        <title>Muricauda lutimaris sp. nov. and Muricauda ruestringensis sp. nov, two marine members of the Flavobacteriaceae isolated from deep sea sediments of Western Pacific.</title>
        <authorList>
            <person name="Zhao S."/>
            <person name="Liu R."/>
        </authorList>
    </citation>
    <scope>NUCLEOTIDE SEQUENCE [LARGE SCALE GENOMIC DNA]</scope>
    <source>
        <strain evidence="2 3">BC31-1-A7</strain>
    </source>
</reference>
<dbReference type="RefSeq" id="WP_207031915.1">
    <property type="nucleotide sequence ID" value="NZ_JAFLNL010000002.1"/>
</dbReference>
<feature type="domain" description="BioF2-like acetyltransferase" evidence="1">
    <location>
        <begin position="99"/>
        <end position="246"/>
    </location>
</feature>
<accession>A0ABS3G2Q4</accession>
<sequence>MSKVKHINIFQSLYERGSLPMEFAHSKIMDISLQFDAYSWAKQEKYAFSCRLIPSYFIIDQAKSSYNIKTVDQHNWGYSIDLSNCSSIDDYLSSQFKSKPRSIIRRYVNRLEACFPISYKLYHGELEKEVYYDVFDALRDMIKKRFQEREETHKEMWRWEALKQNTYQQILNKQASLFVIYDGTKPIEISLNYHLGPVLFSSVSSYDLDYGKFGLGHVEIYKQLEWCLSNGYRLFEMGVGGMDYKRKWSNHIYQFSHWIITPKRSLLLGLVGKIELWKVRLKEYLKSKKVNEFRDKLMESFNFGKAKKIVLDEVDFSTEAVNGHTNLQMLTLLTPKEVEQIEGLRKAINDYLYTNTLAYWEIKVYKPKNETDTYVVQHGNSKKSFFIFKNQG</sequence>
<protein>
    <submittedName>
        <fullName evidence="2">GNAT family N-acetyltransferase</fullName>
    </submittedName>
</protein>
<dbReference type="InterPro" id="IPR038740">
    <property type="entry name" value="BioF2-like_GNAT_dom"/>
</dbReference>
<name>A0ABS3G2Q4_9FLAO</name>
<organism evidence="2 3">
    <name type="scientific">Flagellimonas aurea</name>
    <dbReference type="NCBI Taxonomy" id="2915619"/>
    <lineage>
        <taxon>Bacteria</taxon>
        <taxon>Pseudomonadati</taxon>
        <taxon>Bacteroidota</taxon>
        <taxon>Flavobacteriia</taxon>
        <taxon>Flavobacteriales</taxon>
        <taxon>Flavobacteriaceae</taxon>
        <taxon>Flagellimonas</taxon>
    </lineage>
</organism>
<dbReference type="Pfam" id="PF13480">
    <property type="entry name" value="Acetyltransf_6"/>
    <property type="match status" value="1"/>
</dbReference>
<dbReference type="Proteomes" id="UP000664044">
    <property type="component" value="Unassembled WGS sequence"/>
</dbReference>
<dbReference type="EMBL" id="JAFLNL010000002">
    <property type="protein sequence ID" value="MBO0353319.1"/>
    <property type="molecule type" value="Genomic_DNA"/>
</dbReference>
<keyword evidence="3" id="KW-1185">Reference proteome</keyword>
<proteinExistence type="predicted"/>
<comment type="caution">
    <text evidence="2">The sequence shown here is derived from an EMBL/GenBank/DDBJ whole genome shotgun (WGS) entry which is preliminary data.</text>
</comment>
<evidence type="ECO:0000313" key="2">
    <source>
        <dbReference type="EMBL" id="MBO0353319.1"/>
    </source>
</evidence>
<dbReference type="Gene3D" id="3.40.630.30">
    <property type="match status" value="1"/>
</dbReference>